<protein>
    <submittedName>
        <fullName evidence="6">TetR/AcrR family transcriptional regulator</fullName>
    </submittedName>
</protein>
<keyword evidence="3" id="KW-0804">Transcription</keyword>
<dbReference type="GO" id="GO:0000976">
    <property type="term" value="F:transcription cis-regulatory region binding"/>
    <property type="evidence" value="ECO:0007669"/>
    <property type="project" value="TreeGrafter"/>
</dbReference>
<feature type="DNA-binding region" description="H-T-H motif" evidence="4">
    <location>
        <begin position="66"/>
        <end position="85"/>
    </location>
</feature>
<comment type="caution">
    <text evidence="6">The sequence shown here is derived from an EMBL/GenBank/DDBJ whole genome shotgun (WGS) entry which is preliminary data.</text>
</comment>
<dbReference type="InterPro" id="IPR050109">
    <property type="entry name" value="HTH-type_TetR-like_transc_reg"/>
</dbReference>
<dbReference type="PROSITE" id="PS50977">
    <property type="entry name" value="HTH_TETR_2"/>
    <property type="match status" value="1"/>
</dbReference>
<evidence type="ECO:0000313" key="6">
    <source>
        <dbReference type="EMBL" id="TDC99584.1"/>
    </source>
</evidence>
<evidence type="ECO:0000256" key="3">
    <source>
        <dbReference type="ARBA" id="ARBA00023163"/>
    </source>
</evidence>
<organism evidence="6 7">
    <name type="scientific">Nonomuraea deserti</name>
    <dbReference type="NCBI Taxonomy" id="1848322"/>
    <lineage>
        <taxon>Bacteria</taxon>
        <taxon>Bacillati</taxon>
        <taxon>Actinomycetota</taxon>
        <taxon>Actinomycetes</taxon>
        <taxon>Streptosporangiales</taxon>
        <taxon>Streptosporangiaceae</taxon>
        <taxon>Nonomuraea</taxon>
    </lineage>
</organism>
<evidence type="ECO:0000313" key="7">
    <source>
        <dbReference type="Proteomes" id="UP000295258"/>
    </source>
</evidence>
<sequence>MTLTIQVRCTQTVGGGWVSDEELISIWMRPERQERSGPGRRPGYSRQQVTRAAVRIADAEGVDAATMRRIAGELGTGAMSLYRYVPRRDDLFDLMIDMAMSEVDLPEKPSGDWRSDLSLVAHRTRAAGQRHPWLIGLLSGRPTLGPQLLRVHEFALDALDGLGLDIDAITSFVGMVDDYVHSAVRREIGWLEEARRTGLDPERWKRDYIGPYVRQIVASGAYPLFSRSVLESRTAHLAAGERFRHGLDRVLNGIGAQIASDISR</sequence>
<keyword evidence="1" id="KW-0805">Transcription regulation</keyword>
<dbReference type="InterPro" id="IPR009057">
    <property type="entry name" value="Homeodomain-like_sf"/>
</dbReference>
<evidence type="ECO:0000256" key="2">
    <source>
        <dbReference type="ARBA" id="ARBA00023125"/>
    </source>
</evidence>
<dbReference type="Pfam" id="PF00440">
    <property type="entry name" value="TetR_N"/>
    <property type="match status" value="1"/>
</dbReference>
<proteinExistence type="predicted"/>
<dbReference type="GO" id="GO:0003700">
    <property type="term" value="F:DNA-binding transcription factor activity"/>
    <property type="evidence" value="ECO:0007669"/>
    <property type="project" value="TreeGrafter"/>
</dbReference>
<accession>A0A4R4VCD5</accession>
<feature type="domain" description="HTH tetR-type" evidence="5">
    <location>
        <begin position="43"/>
        <end position="103"/>
    </location>
</feature>
<dbReference type="InterPro" id="IPR036271">
    <property type="entry name" value="Tet_transcr_reg_TetR-rel_C_sf"/>
</dbReference>
<gene>
    <name evidence="6" type="ORF">E1292_31290</name>
</gene>
<dbReference type="InterPro" id="IPR001647">
    <property type="entry name" value="HTH_TetR"/>
</dbReference>
<dbReference type="SUPFAM" id="SSF48498">
    <property type="entry name" value="Tetracyclin repressor-like, C-terminal domain"/>
    <property type="match status" value="1"/>
</dbReference>
<dbReference type="SUPFAM" id="SSF46689">
    <property type="entry name" value="Homeodomain-like"/>
    <property type="match status" value="1"/>
</dbReference>
<dbReference type="Pfam" id="PF02909">
    <property type="entry name" value="TetR_C_1"/>
    <property type="match status" value="1"/>
</dbReference>
<dbReference type="AlphaFoldDB" id="A0A4R4VCD5"/>
<evidence type="ECO:0000256" key="1">
    <source>
        <dbReference type="ARBA" id="ARBA00023015"/>
    </source>
</evidence>
<dbReference type="EMBL" id="SMKO01000110">
    <property type="protein sequence ID" value="TDC99584.1"/>
    <property type="molecule type" value="Genomic_DNA"/>
</dbReference>
<dbReference type="InterPro" id="IPR004111">
    <property type="entry name" value="Repressor_TetR_C"/>
</dbReference>
<keyword evidence="2 4" id="KW-0238">DNA-binding</keyword>
<dbReference type="Proteomes" id="UP000295258">
    <property type="component" value="Unassembled WGS sequence"/>
</dbReference>
<keyword evidence="7" id="KW-1185">Reference proteome</keyword>
<dbReference type="Gene3D" id="1.10.357.10">
    <property type="entry name" value="Tetracycline Repressor, domain 2"/>
    <property type="match status" value="1"/>
</dbReference>
<dbReference type="PANTHER" id="PTHR30055:SF151">
    <property type="entry name" value="TRANSCRIPTIONAL REGULATORY PROTEIN"/>
    <property type="match status" value="1"/>
</dbReference>
<dbReference type="Gene3D" id="1.10.10.60">
    <property type="entry name" value="Homeodomain-like"/>
    <property type="match status" value="1"/>
</dbReference>
<name>A0A4R4VCD5_9ACTN</name>
<evidence type="ECO:0000256" key="4">
    <source>
        <dbReference type="PROSITE-ProRule" id="PRU00335"/>
    </source>
</evidence>
<dbReference type="GO" id="GO:0045892">
    <property type="term" value="P:negative regulation of DNA-templated transcription"/>
    <property type="evidence" value="ECO:0007669"/>
    <property type="project" value="InterPro"/>
</dbReference>
<reference evidence="6 7" key="1">
    <citation type="submission" date="2019-03" db="EMBL/GenBank/DDBJ databases">
        <title>Draft genome sequences of novel Actinobacteria.</title>
        <authorList>
            <person name="Sahin N."/>
            <person name="Ay H."/>
            <person name="Saygin H."/>
        </authorList>
    </citation>
    <scope>NUCLEOTIDE SEQUENCE [LARGE SCALE GENOMIC DNA]</scope>
    <source>
        <strain evidence="6 7">KC310</strain>
    </source>
</reference>
<evidence type="ECO:0000259" key="5">
    <source>
        <dbReference type="PROSITE" id="PS50977"/>
    </source>
</evidence>
<dbReference type="PANTHER" id="PTHR30055">
    <property type="entry name" value="HTH-TYPE TRANSCRIPTIONAL REGULATOR RUTR"/>
    <property type="match status" value="1"/>
</dbReference>